<dbReference type="AlphaFoldDB" id="A0AAE1IK63"/>
<organism evidence="1 2">
    <name type="scientific">Trichoderma aggressivum f. europaeum</name>
    <dbReference type="NCBI Taxonomy" id="173218"/>
    <lineage>
        <taxon>Eukaryota</taxon>
        <taxon>Fungi</taxon>
        <taxon>Dikarya</taxon>
        <taxon>Ascomycota</taxon>
        <taxon>Pezizomycotina</taxon>
        <taxon>Sordariomycetes</taxon>
        <taxon>Hypocreomycetidae</taxon>
        <taxon>Hypocreales</taxon>
        <taxon>Hypocreaceae</taxon>
        <taxon>Trichoderma</taxon>
    </lineage>
</organism>
<dbReference type="Gene3D" id="3.30.559.10">
    <property type="entry name" value="Chloramphenicol acetyltransferase-like domain"/>
    <property type="match status" value="1"/>
</dbReference>
<dbReference type="Pfam" id="PF02458">
    <property type="entry name" value="Transferase"/>
    <property type="match status" value="1"/>
</dbReference>
<keyword evidence="2" id="KW-1185">Reference proteome</keyword>
<proteinExistence type="predicted"/>
<dbReference type="GeneID" id="87923135"/>
<evidence type="ECO:0000313" key="1">
    <source>
        <dbReference type="EMBL" id="KAK4084359.1"/>
    </source>
</evidence>
<evidence type="ECO:0000313" key="2">
    <source>
        <dbReference type="Proteomes" id="UP001273209"/>
    </source>
</evidence>
<reference evidence="1" key="1">
    <citation type="submission" date="2023-11" db="EMBL/GenBank/DDBJ databases">
        <title>The genome sequences of three competitors of mushroom-forming fungi.</title>
        <authorList>
            <person name="Beijen E."/>
            <person name="Ohm R.A."/>
        </authorList>
    </citation>
    <scope>NUCLEOTIDE SEQUENCE</scope>
    <source>
        <strain evidence="1">CBS 100526</strain>
    </source>
</reference>
<name>A0AAE1IK63_9HYPO</name>
<sequence>MDLLFGRKPGPAHIPGDRIVPLHFFEKSPLVKDNNFAVSLVFDDVLDLEKLRESLEGLVKREGLQLPGGRLRKNAAGETEWHIPAEFTAERPAIAFAHIDHGMPAASHPAASKIPQPSTQPAILGDPDNLADLAWEAGYQPGGISDYLTSDRPWQHVAFDDLGMLYVVEGWSSMLWGKTDQIPTPCAFDTDPFDALAKGSRPITEQHVLSDKRVSLGGLLQWGLGYGVDMLVHAKENRMVCTPETYWRVQLDKTLEELRAEAIAKGEDVSKVFLTENDILMAWTIRCIVSSMEMNSDRTVATSIAMSLRKAFEGDLIPPSAEHPYVGNAYGWANVLVKAGDVSSKPLSWLARTSVARLTSRERAQSMKLITTCFSNWSKTGLFNLDFAPARKTPKADVACKPSYIQKNHGPIKPADGWFIFGKDDKGNYWSSACRVKGQWTKFQAQIDNDFKDA</sequence>
<dbReference type="Proteomes" id="UP001273209">
    <property type="component" value="Unassembled WGS sequence"/>
</dbReference>
<dbReference type="EMBL" id="JAWRVG010000002">
    <property type="protein sequence ID" value="KAK4084359.1"/>
    <property type="molecule type" value="Genomic_DNA"/>
</dbReference>
<dbReference type="RefSeq" id="XP_062760063.1">
    <property type="nucleotide sequence ID" value="XM_062901818.1"/>
</dbReference>
<dbReference type="InterPro" id="IPR023213">
    <property type="entry name" value="CAT-like_dom_sf"/>
</dbReference>
<gene>
    <name evidence="1" type="ORF">Triagg1_839</name>
</gene>
<protein>
    <submittedName>
        <fullName evidence="1">Uncharacterized protein</fullName>
    </submittedName>
</protein>
<comment type="caution">
    <text evidence="1">The sequence shown here is derived from an EMBL/GenBank/DDBJ whole genome shotgun (WGS) entry which is preliminary data.</text>
</comment>
<accession>A0AAE1IK63</accession>